<proteinExistence type="predicted"/>
<organism evidence="1">
    <name type="scientific">freshwater metagenome</name>
    <dbReference type="NCBI Taxonomy" id="449393"/>
    <lineage>
        <taxon>unclassified sequences</taxon>
        <taxon>metagenomes</taxon>
        <taxon>ecological metagenomes</taxon>
    </lineage>
</organism>
<gene>
    <name evidence="1" type="ORF">UFOPK3772_02131</name>
</gene>
<accession>A0A6J7KU69</accession>
<reference evidence="1" key="1">
    <citation type="submission" date="2020-05" db="EMBL/GenBank/DDBJ databases">
        <authorList>
            <person name="Chiriac C."/>
            <person name="Salcher M."/>
            <person name="Ghai R."/>
            <person name="Kavagutti S V."/>
        </authorList>
    </citation>
    <scope>NUCLEOTIDE SEQUENCE</scope>
</reference>
<evidence type="ECO:0000313" key="1">
    <source>
        <dbReference type="EMBL" id="CAB4959968.1"/>
    </source>
</evidence>
<sequence>MTMHIGNVRDVQSIRKQVLVYTLTLFRIRRDPFVAKVVRTRQ</sequence>
<name>A0A6J7KU69_9ZZZZ</name>
<dbReference type="EMBL" id="CAFBNE010000073">
    <property type="protein sequence ID" value="CAB4959968.1"/>
    <property type="molecule type" value="Genomic_DNA"/>
</dbReference>
<dbReference type="AlphaFoldDB" id="A0A6J7KU69"/>
<protein>
    <submittedName>
        <fullName evidence="1">Unannotated protein</fullName>
    </submittedName>
</protein>